<keyword evidence="2" id="KW-0808">Transferase</keyword>
<dbReference type="Proteomes" id="UP000291124">
    <property type="component" value="Chromosome"/>
</dbReference>
<sequence>MVILYHSNNRVVSVVSELDGIVPFDKSATIAAALVNLAQQFPDSILLWCHQSLQAHLNVSEIEDLFHHKKLLLSFNPSESPFIDSAIGYADASLFVPISKMVSFPSWQMSSVVGGVSAEVLLALNAAIPLKDNFDYFLCSLAKLAMPRGLLCYSEPLLLKPNSLSIPSKGSLYTLFRFVKQHYKTRWVFLLVFNLFLYERKLPILPFLFSLFYKNRTKIAIHLDGIIVQSSKKVIGKATVDVIIPTIGRKTYLYDVLKDFSKQTLLPNKIVIVEQNPEAGSKTELDYIQNEKWPFEIQHIFTHQAGACNARNLALNETKSEWVFLADDDNRFESTLLAAIFDKIKQFGNQVVTTSYPQKNEIKKYNNLIQWPTFGAGNSVIKRVLLEKVRFNNAFEFGYGEDSDFGMQLRNQGNDVLYLPEPEILHLKAPMGGFRTKPVLQWQKDAVQPKPSPTIMLFQLLHCTTEQTNSYKTILFLQYYRLQSITNPIRYYSHFKKQWDRSVFWANQLKQQNEV</sequence>
<dbReference type="SUPFAM" id="SSF53448">
    <property type="entry name" value="Nucleotide-diphospho-sugar transferases"/>
    <property type="match status" value="1"/>
</dbReference>
<evidence type="ECO:0000313" key="2">
    <source>
        <dbReference type="EMBL" id="QBN19881.1"/>
    </source>
</evidence>
<dbReference type="KEGG" id="fnk:E1750_14075"/>
<protein>
    <submittedName>
        <fullName evidence="2">Glycosyltransferase family 2 protein</fullName>
    </submittedName>
</protein>
<dbReference type="AlphaFoldDB" id="A0A4P6Y9X7"/>
<feature type="domain" description="Glycosyltransferase 2-like" evidence="1">
    <location>
        <begin position="242"/>
        <end position="371"/>
    </location>
</feature>
<dbReference type="PANTHER" id="PTHR43685">
    <property type="entry name" value="GLYCOSYLTRANSFERASE"/>
    <property type="match status" value="1"/>
</dbReference>
<dbReference type="PANTHER" id="PTHR43685:SF2">
    <property type="entry name" value="GLYCOSYLTRANSFERASE 2-LIKE DOMAIN-CONTAINING PROTEIN"/>
    <property type="match status" value="1"/>
</dbReference>
<gene>
    <name evidence="2" type="ORF">E1750_14075</name>
</gene>
<dbReference type="GO" id="GO:0016740">
    <property type="term" value="F:transferase activity"/>
    <property type="evidence" value="ECO:0007669"/>
    <property type="project" value="UniProtKB-KW"/>
</dbReference>
<dbReference type="EMBL" id="CP037933">
    <property type="protein sequence ID" value="QBN19881.1"/>
    <property type="molecule type" value="Genomic_DNA"/>
</dbReference>
<dbReference type="InterPro" id="IPR001173">
    <property type="entry name" value="Glyco_trans_2-like"/>
</dbReference>
<organism evidence="2 3">
    <name type="scientific">Flavobacterium nackdongense</name>
    <dbReference type="NCBI Taxonomy" id="2547394"/>
    <lineage>
        <taxon>Bacteria</taxon>
        <taxon>Pseudomonadati</taxon>
        <taxon>Bacteroidota</taxon>
        <taxon>Flavobacteriia</taxon>
        <taxon>Flavobacteriales</taxon>
        <taxon>Flavobacteriaceae</taxon>
        <taxon>Flavobacterium</taxon>
    </lineage>
</organism>
<accession>A0A4P6Y9X7</accession>
<reference evidence="3" key="1">
    <citation type="submission" date="2019-03" db="EMBL/GenBank/DDBJ databases">
        <title>Flavobacterium sp.</title>
        <authorList>
            <person name="Kim H."/>
        </authorList>
    </citation>
    <scope>NUCLEOTIDE SEQUENCE [LARGE SCALE GENOMIC DNA]</scope>
    <source>
        <strain evidence="3">GS13</strain>
    </source>
</reference>
<evidence type="ECO:0000313" key="3">
    <source>
        <dbReference type="Proteomes" id="UP000291124"/>
    </source>
</evidence>
<keyword evidence="3" id="KW-1185">Reference proteome</keyword>
<dbReference type="Gene3D" id="3.90.550.10">
    <property type="entry name" value="Spore Coat Polysaccharide Biosynthesis Protein SpsA, Chain A"/>
    <property type="match status" value="1"/>
</dbReference>
<dbReference type="RefSeq" id="WP_133277397.1">
    <property type="nucleotide sequence ID" value="NZ_CP037933.1"/>
</dbReference>
<evidence type="ECO:0000259" key="1">
    <source>
        <dbReference type="Pfam" id="PF00535"/>
    </source>
</evidence>
<dbReference type="InterPro" id="IPR050834">
    <property type="entry name" value="Glycosyltransf_2"/>
</dbReference>
<dbReference type="CDD" id="cd00761">
    <property type="entry name" value="Glyco_tranf_GTA_type"/>
    <property type="match status" value="1"/>
</dbReference>
<proteinExistence type="predicted"/>
<dbReference type="Pfam" id="PF00535">
    <property type="entry name" value="Glycos_transf_2"/>
    <property type="match status" value="1"/>
</dbReference>
<name>A0A4P6Y9X7_9FLAO</name>
<dbReference type="InterPro" id="IPR029044">
    <property type="entry name" value="Nucleotide-diphossugar_trans"/>
</dbReference>
<dbReference type="OrthoDB" id="1326385at2"/>